<keyword evidence="13" id="KW-1185">Reference proteome</keyword>
<evidence type="ECO:0000256" key="2">
    <source>
        <dbReference type="ARBA" id="ARBA00007255"/>
    </source>
</evidence>
<evidence type="ECO:0000256" key="8">
    <source>
        <dbReference type="ARBA" id="ARBA00023136"/>
    </source>
</evidence>
<feature type="compositionally biased region" description="Pro residues" evidence="11">
    <location>
        <begin position="1"/>
        <end position="12"/>
    </location>
</feature>
<dbReference type="OrthoDB" id="4243at2759"/>
<evidence type="ECO:0000256" key="10">
    <source>
        <dbReference type="RuleBase" id="RU363130"/>
    </source>
</evidence>
<dbReference type="GO" id="GO:0046872">
    <property type="term" value="F:metal ion binding"/>
    <property type="evidence" value="ECO:0007669"/>
    <property type="project" value="UniProtKB-KW"/>
</dbReference>
<feature type="compositionally biased region" description="Pro residues" evidence="11">
    <location>
        <begin position="42"/>
        <end position="54"/>
    </location>
</feature>
<dbReference type="Proteomes" id="UP000664521">
    <property type="component" value="Unassembled WGS sequence"/>
</dbReference>
<dbReference type="PROSITE" id="PS00822">
    <property type="entry name" value="CYTO_HEME_LYASE_2"/>
    <property type="match status" value="1"/>
</dbReference>
<comment type="similarity">
    <text evidence="2 10">Belongs to the cytochrome c-type heme lyase family.</text>
</comment>
<comment type="function">
    <text evidence="10">Lyase that catalyzes the covalent linking of the heme group to the cytochrome C apoprotein to produce the mature functional cytochrome.</text>
</comment>
<keyword evidence="4 10" id="KW-0479">Metal-binding</keyword>
<name>A0A8H3FAC7_9LECA</name>
<evidence type="ECO:0000256" key="5">
    <source>
        <dbReference type="ARBA" id="ARBA00022792"/>
    </source>
</evidence>
<accession>A0A8H3FAC7</accession>
<dbReference type="EC" id="4.4.1.17" evidence="10"/>
<dbReference type="PANTHER" id="PTHR12743:SF0">
    <property type="entry name" value="HOLOCYTOCHROME C-TYPE SYNTHASE"/>
    <property type="match status" value="1"/>
</dbReference>
<reference evidence="12" key="1">
    <citation type="submission" date="2021-03" db="EMBL/GenBank/DDBJ databases">
        <authorList>
            <person name="Tagirdzhanova G."/>
        </authorList>
    </citation>
    <scope>NUCLEOTIDE SEQUENCE</scope>
</reference>
<evidence type="ECO:0000256" key="3">
    <source>
        <dbReference type="ARBA" id="ARBA00022617"/>
    </source>
</evidence>
<evidence type="ECO:0000313" key="13">
    <source>
        <dbReference type="Proteomes" id="UP000664521"/>
    </source>
</evidence>
<dbReference type="Pfam" id="PF01265">
    <property type="entry name" value="Cyto_heme_lyase"/>
    <property type="match status" value="1"/>
</dbReference>
<evidence type="ECO:0000256" key="4">
    <source>
        <dbReference type="ARBA" id="ARBA00022723"/>
    </source>
</evidence>
<feature type="compositionally biased region" description="Low complexity" evidence="11">
    <location>
        <begin position="78"/>
        <end position="105"/>
    </location>
</feature>
<comment type="catalytic activity">
    <reaction evidence="10">
        <text>holo-[cytochrome c] = apo-[cytochrome c] + heme b</text>
        <dbReference type="Rhea" id="RHEA:22648"/>
        <dbReference type="Rhea" id="RHEA-COMP:10725"/>
        <dbReference type="Rhea" id="RHEA-COMP:10726"/>
        <dbReference type="ChEBI" id="CHEBI:29950"/>
        <dbReference type="ChEBI" id="CHEBI:60344"/>
        <dbReference type="ChEBI" id="CHEBI:83739"/>
        <dbReference type="EC" id="4.4.1.17"/>
    </reaction>
</comment>
<gene>
    <name evidence="12" type="primary">CYT2</name>
    <name evidence="12" type="ORF">HETSPECPRED_004338</name>
</gene>
<dbReference type="AlphaFoldDB" id="A0A8H3FAC7"/>
<evidence type="ECO:0000313" key="12">
    <source>
        <dbReference type="EMBL" id="CAF9920703.1"/>
    </source>
</evidence>
<evidence type="ECO:0000256" key="1">
    <source>
        <dbReference type="ARBA" id="ARBA00004273"/>
    </source>
</evidence>
<keyword evidence="5 10" id="KW-0999">Mitochondrion inner membrane</keyword>
<evidence type="ECO:0000256" key="9">
    <source>
        <dbReference type="ARBA" id="ARBA00023239"/>
    </source>
</evidence>
<keyword evidence="7 10" id="KW-0496">Mitochondrion</keyword>
<dbReference type="GO" id="GO:0004408">
    <property type="term" value="F:holocytochrome-c synthase activity"/>
    <property type="evidence" value="ECO:0007669"/>
    <property type="project" value="UniProtKB-EC"/>
</dbReference>
<sequence>MAPNTEPAPPSACPVDPAARAAWLETSATPTASNPHAAALPPHHPPTTSPPTQRPPRLLKQRPLAFDRTTSSIPRADASPLTTTPSPTSAPSPNAQTPSPATSPSGNWIYPSERMFFDAMARKSLSPREEDMALVVPIHNAVNERAWADIKAWELGNAKAKERNEACGGPRLRSFRGDSGRLTPRARVYGWLGYERPFDRHDWVVERCGEGDDVGKKGRRRGADEIVYIIDFYRGRGGMGNFYLDVRPKLNSWEGWRLRLGRFLGLG</sequence>
<protein>
    <recommendedName>
        <fullName evidence="10">Holocytochrome c-type synthase</fullName>
        <ecNumber evidence="10">4.4.1.17</ecNumber>
    </recommendedName>
</protein>
<dbReference type="EMBL" id="CAJPDS010000026">
    <property type="protein sequence ID" value="CAF9920703.1"/>
    <property type="molecule type" value="Genomic_DNA"/>
</dbReference>
<dbReference type="InterPro" id="IPR000511">
    <property type="entry name" value="Holocyt_c/c1_synthase"/>
</dbReference>
<keyword evidence="3 10" id="KW-0349">Heme</keyword>
<organism evidence="12 13">
    <name type="scientific">Heterodermia speciosa</name>
    <dbReference type="NCBI Taxonomy" id="116794"/>
    <lineage>
        <taxon>Eukaryota</taxon>
        <taxon>Fungi</taxon>
        <taxon>Dikarya</taxon>
        <taxon>Ascomycota</taxon>
        <taxon>Pezizomycotina</taxon>
        <taxon>Lecanoromycetes</taxon>
        <taxon>OSLEUM clade</taxon>
        <taxon>Lecanoromycetidae</taxon>
        <taxon>Caliciales</taxon>
        <taxon>Physciaceae</taxon>
        <taxon>Heterodermia</taxon>
    </lineage>
</organism>
<comment type="caution">
    <text evidence="12">The sequence shown here is derived from an EMBL/GenBank/DDBJ whole genome shotgun (WGS) entry which is preliminary data.</text>
</comment>
<feature type="region of interest" description="Disordered" evidence="11">
    <location>
        <begin position="1"/>
        <end position="108"/>
    </location>
</feature>
<evidence type="ECO:0000256" key="7">
    <source>
        <dbReference type="ARBA" id="ARBA00023128"/>
    </source>
</evidence>
<proteinExistence type="inferred from homology"/>
<dbReference type="GO" id="GO:0005743">
    <property type="term" value="C:mitochondrial inner membrane"/>
    <property type="evidence" value="ECO:0007669"/>
    <property type="project" value="UniProtKB-SubCell"/>
</dbReference>
<evidence type="ECO:0000256" key="6">
    <source>
        <dbReference type="ARBA" id="ARBA00023004"/>
    </source>
</evidence>
<keyword evidence="6 10" id="KW-0408">Iron</keyword>
<keyword evidence="8 10" id="KW-0472">Membrane</keyword>
<dbReference type="PANTHER" id="PTHR12743">
    <property type="entry name" value="CYTOCHROME C1 HEME LYASE"/>
    <property type="match status" value="1"/>
</dbReference>
<evidence type="ECO:0000256" key="11">
    <source>
        <dbReference type="SAM" id="MobiDB-lite"/>
    </source>
</evidence>
<comment type="subcellular location">
    <subcellularLocation>
        <location evidence="1 10">Mitochondrion inner membrane</location>
    </subcellularLocation>
</comment>
<keyword evidence="9 10" id="KW-0456">Lyase</keyword>